<organism evidence="1 2">
    <name type="scientific">Paracraurococcus ruber</name>
    <dbReference type="NCBI Taxonomy" id="77675"/>
    <lineage>
        <taxon>Bacteria</taxon>
        <taxon>Pseudomonadati</taxon>
        <taxon>Pseudomonadota</taxon>
        <taxon>Alphaproteobacteria</taxon>
        <taxon>Acetobacterales</taxon>
        <taxon>Roseomonadaceae</taxon>
        <taxon>Paracraurococcus</taxon>
    </lineage>
</organism>
<dbReference type="EMBL" id="NRSG01000004">
    <property type="protein sequence ID" value="MBK1656846.1"/>
    <property type="molecule type" value="Genomic_DNA"/>
</dbReference>
<accession>A0ABS1CQX7</accession>
<keyword evidence="2" id="KW-1185">Reference proteome</keyword>
<dbReference type="RefSeq" id="WP_133217847.1">
    <property type="nucleotide sequence ID" value="NZ_NRSG01000004.1"/>
</dbReference>
<proteinExistence type="predicted"/>
<evidence type="ECO:0000313" key="1">
    <source>
        <dbReference type="EMBL" id="MBK1656846.1"/>
    </source>
</evidence>
<comment type="caution">
    <text evidence="1">The sequence shown here is derived from an EMBL/GenBank/DDBJ whole genome shotgun (WGS) entry which is preliminary data.</text>
</comment>
<protein>
    <recommendedName>
        <fullName evidence="3">Phage tail protein</fullName>
    </recommendedName>
</protein>
<evidence type="ECO:0000313" key="2">
    <source>
        <dbReference type="Proteomes" id="UP000697995"/>
    </source>
</evidence>
<dbReference type="Proteomes" id="UP000697995">
    <property type="component" value="Unassembled WGS sequence"/>
</dbReference>
<name>A0ABS1CQX7_9PROT</name>
<evidence type="ECO:0008006" key="3">
    <source>
        <dbReference type="Google" id="ProtNLM"/>
    </source>
</evidence>
<gene>
    <name evidence="1" type="ORF">CKO45_01220</name>
</gene>
<reference evidence="1 2" key="1">
    <citation type="journal article" date="2020" name="Microorganisms">
        <title>Osmotic Adaptation and Compatible Solute Biosynthesis of Phototrophic Bacteria as Revealed from Genome Analyses.</title>
        <authorList>
            <person name="Imhoff J.F."/>
            <person name="Rahn T."/>
            <person name="Kunzel S."/>
            <person name="Keller A."/>
            <person name="Neulinger S.C."/>
        </authorList>
    </citation>
    <scope>NUCLEOTIDE SEQUENCE [LARGE SCALE GENOMIC DNA]</scope>
    <source>
        <strain evidence="1 2">DSM 15382</strain>
    </source>
</reference>
<sequence length="199" mass="22295">MIDLKVTQGRETFLDLVIAGRRLDETLRQTVRETAQEYQARLKADLRAAKSGKLYGARAGRRTFRRVTRKTTVFGRQASYRTVAAVARNTRAYRASAPGQAPAVFTGAELRAVKLKFPAKEKGYGAKVFADRGVAFYRHFLEFGTRDRVQRRGAGGKAVNRFVGRIEPRPVFSPLQAQLEAEMLRRVGRAADLFAAFRG</sequence>